<proteinExistence type="predicted"/>
<dbReference type="InterPro" id="IPR011990">
    <property type="entry name" value="TPR-like_helical_dom_sf"/>
</dbReference>
<dbReference type="PANTHER" id="PTHR12558">
    <property type="entry name" value="CELL DIVISION CYCLE 16,23,27"/>
    <property type="match status" value="1"/>
</dbReference>
<dbReference type="Proteomes" id="UP001302349">
    <property type="component" value="Chromosome"/>
</dbReference>
<dbReference type="SUPFAM" id="SSF81901">
    <property type="entry name" value="HCP-like"/>
    <property type="match status" value="1"/>
</dbReference>
<gene>
    <name evidence="2" type="ORF">RT717_11350</name>
</gene>
<evidence type="ECO:0000313" key="2">
    <source>
        <dbReference type="EMBL" id="WOK09233.1"/>
    </source>
</evidence>
<organism evidence="2 3">
    <name type="scientific">Imperialibacter roseus</name>
    <dbReference type="NCBI Taxonomy" id="1324217"/>
    <lineage>
        <taxon>Bacteria</taxon>
        <taxon>Pseudomonadati</taxon>
        <taxon>Bacteroidota</taxon>
        <taxon>Cytophagia</taxon>
        <taxon>Cytophagales</taxon>
        <taxon>Flammeovirgaceae</taxon>
        <taxon>Imperialibacter</taxon>
    </lineage>
</organism>
<evidence type="ECO:0000313" key="3">
    <source>
        <dbReference type="Proteomes" id="UP001302349"/>
    </source>
</evidence>
<dbReference type="EMBL" id="CP136051">
    <property type="protein sequence ID" value="WOK09233.1"/>
    <property type="molecule type" value="Genomic_DNA"/>
</dbReference>
<reference evidence="2 3" key="1">
    <citation type="journal article" date="2023" name="Microbiol. Resour. Announc.">
        <title>Complete Genome Sequence of Imperialibacter roseus strain P4T.</title>
        <authorList>
            <person name="Tizabi D.R."/>
            <person name="Bachvaroff T."/>
            <person name="Hill R.T."/>
        </authorList>
    </citation>
    <scope>NUCLEOTIDE SEQUENCE [LARGE SCALE GENOMIC DNA]</scope>
    <source>
        <strain evidence="2 3">P4T</strain>
    </source>
</reference>
<evidence type="ECO:0008006" key="4">
    <source>
        <dbReference type="Google" id="ProtNLM"/>
    </source>
</evidence>
<evidence type="ECO:0000256" key="1">
    <source>
        <dbReference type="SAM" id="SignalP"/>
    </source>
</evidence>
<dbReference type="RefSeq" id="WP_317491853.1">
    <property type="nucleotide sequence ID" value="NZ_CP136051.1"/>
</dbReference>
<keyword evidence="1" id="KW-0732">Signal</keyword>
<keyword evidence="3" id="KW-1185">Reference proteome</keyword>
<feature type="signal peptide" evidence="1">
    <location>
        <begin position="1"/>
        <end position="18"/>
    </location>
</feature>
<dbReference type="Gene3D" id="1.25.40.10">
    <property type="entry name" value="Tetratricopeptide repeat domain"/>
    <property type="match status" value="2"/>
</dbReference>
<feature type="chain" id="PRO_5047156439" description="Tetratricopeptide repeat protein" evidence="1">
    <location>
        <begin position="19"/>
        <end position="395"/>
    </location>
</feature>
<dbReference type="PANTHER" id="PTHR12558:SF13">
    <property type="entry name" value="CELL DIVISION CYCLE PROTEIN 27 HOMOLOG"/>
    <property type="match status" value="1"/>
</dbReference>
<name>A0ABZ0IXX5_9BACT</name>
<accession>A0ABZ0IXX5</accession>
<protein>
    <recommendedName>
        <fullName evidence="4">Tetratricopeptide repeat protein</fullName>
    </recommendedName>
</protein>
<sequence length="395" mass="43316">MLLLLAGVLLFTASYAQKGNVVKAESLLNKGDVAGAKAEIDVAVTIEKNASKSKTFLTKGKIYKAIATSEDPAVSGLMDTNKAIAEASEALKKAMTMESEGSVNYNFAEYEVEDFWSKFLNTGGEVYGEEDYNGAYENFYKASLIKPTDSLTLFYAGVAAQQAEMTDEAMKMYYKLIDQDDANEDIYSTMVYLERSEKKNDAKALALLEKAKVAFPDNADFMREEINILIAMKKGPEAIEKLKGAIEKEPDNASLYLNLAVLYDNLSVQTEADGNAAETQDLIAKAQTNYEKALAIEPGNYVGNFNLGVIWVNRAKVYYDKARAMDLKTYQKEGGKLVEEGDKVLTKSLPYLEAAHVAEPEDCSVMGPLMSVYTQLKKNAKAEEIADAQDAAGCN</sequence>